<keyword evidence="1" id="KW-0805">Transcription regulation</keyword>
<dbReference type="Proteomes" id="UP000439752">
    <property type="component" value="Unassembled WGS sequence"/>
</dbReference>
<name>A0A653IHW8_9BACL</name>
<evidence type="ECO:0000313" key="6">
    <source>
        <dbReference type="Proteomes" id="UP000439752"/>
    </source>
</evidence>
<dbReference type="EMBL" id="CABWKQ010000058">
    <property type="protein sequence ID" value="VWX38756.1"/>
    <property type="molecule type" value="Genomic_DNA"/>
</dbReference>
<dbReference type="PANTHER" id="PTHR42756:SF1">
    <property type="entry name" value="TRANSCRIPTIONAL REPRESSOR OF EMRAB OPERON"/>
    <property type="match status" value="1"/>
</dbReference>
<keyword evidence="2" id="KW-0238">DNA-binding</keyword>
<dbReference type="PANTHER" id="PTHR42756">
    <property type="entry name" value="TRANSCRIPTIONAL REGULATOR, MARR"/>
    <property type="match status" value="1"/>
</dbReference>
<protein>
    <recommendedName>
        <fullName evidence="4">HTH marR-type domain-containing protein</fullName>
    </recommendedName>
</protein>
<dbReference type="PROSITE" id="PS50995">
    <property type="entry name" value="HTH_MARR_2"/>
    <property type="match status" value="1"/>
</dbReference>
<dbReference type="InterPro" id="IPR000835">
    <property type="entry name" value="HTH_MarR-typ"/>
</dbReference>
<evidence type="ECO:0000256" key="2">
    <source>
        <dbReference type="ARBA" id="ARBA00023125"/>
    </source>
</evidence>
<dbReference type="GO" id="GO:0003677">
    <property type="term" value="F:DNA binding"/>
    <property type="evidence" value="ECO:0007669"/>
    <property type="project" value="UniProtKB-KW"/>
</dbReference>
<keyword evidence="3" id="KW-0804">Transcription</keyword>
<dbReference type="RefSeq" id="WP_029333552.1">
    <property type="nucleotide sequence ID" value="NZ_LR732308.1"/>
</dbReference>
<evidence type="ECO:0000259" key="4">
    <source>
        <dbReference type="PROSITE" id="PS50995"/>
    </source>
</evidence>
<dbReference type="Gene3D" id="1.10.10.10">
    <property type="entry name" value="Winged helix-like DNA-binding domain superfamily/Winged helix DNA-binding domain"/>
    <property type="match status" value="1"/>
</dbReference>
<dbReference type="InterPro" id="IPR036388">
    <property type="entry name" value="WH-like_DNA-bd_sf"/>
</dbReference>
<dbReference type="AlphaFoldDB" id="A0A653IHW8"/>
<evidence type="ECO:0000313" key="5">
    <source>
        <dbReference type="EMBL" id="VWX38756.1"/>
    </source>
</evidence>
<sequence length="141" mass="16566">MNPHAAFSSIGHWQSIQRIHNRYVKEVNDTLKQWELSRSQFDMLYTLYQLESATQKSLETTLELSSGSISQTLKKLMQNRLLTRKRIDREKRIVLTADGETLVQASAPIIEVIDERYFQSFTKNDHQTFNQLLNKMQNSQF</sequence>
<gene>
    <name evidence="5" type="ORF">EXIGUO9Y_80084</name>
</gene>
<reference evidence="5 6" key="1">
    <citation type="submission" date="2019-10" db="EMBL/GenBank/DDBJ databases">
        <authorList>
            <person name="Karimi E."/>
        </authorList>
    </citation>
    <scope>NUCLEOTIDE SEQUENCE [LARGE SCALE GENOMIC DNA]</scope>
    <source>
        <strain evidence="5">Exiguobacterium sp. 9Y</strain>
    </source>
</reference>
<organism evidence="5 6">
    <name type="scientific">Exiguobacterium oxidotolerans</name>
    <dbReference type="NCBI Taxonomy" id="223958"/>
    <lineage>
        <taxon>Bacteria</taxon>
        <taxon>Bacillati</taxon>
        <taxon>Bacillota</taxon>
        <taxon>Bacilli</taxon>
        <taxon>Bacillales</taxon>
        <taxon>Bacillales Family XII. Incertae Sedis</taxon>
        <taxon>Exiguobacterium</taxon>
    </lineage>
</organism>
<dbReference type="GO" id="GO:0003700">
    <property type="term" value="F:DNA-binding transcription factor activity"/>
    <property type="evidence" value="ECO:0007669"/>
    <property type="project" value="InterPro"/>
</dbReference>
<evidence type="ECO:0000256" key="3">
    <source>
        <dbReference type="ARBA" id="ARBA00023163"/>
    </source>
</evidence>
<dbReference type="InterPro" id="IPR036390">
    <property type="entry name" value="WH_DNA-bd_sf"/>
</dbReference>
<dbReference type="SMART" id="SM00347">
    <property type="entry name" value="HTH_MARR"/>
    <property type="match status" value="1"/>
</dbReference>
<dbReference type="SUPFAM" id="SSF46785">
    <property type="entry name" value="Winged helix' DNA-binding domain"/>
    <property type="match status" value="1"/>
</dbReference>
<dbReference type="Pfam" id="PF01047">
    <property type="entry name" value="MarR"/>
    <property type="match status" value="1"/>
</dbReference>
<evidence type="ECO:0000256" key="1">
    <source>
        <dbReference type="ARBA" id="ARBA00023015"/>
    </source>
</evidence>
<keyword evidence="6" id="KW-1185">Reference proteome</keyword>
<proteinExistence type="predicted"/>
<accession>A0A653IHW8</accession>
<feature type="domain" description="HTH marR-type" evidence="4">
    <location>
        <begin position="1"/>
        <end position="138"/>
    </location>
</feature>